<dbReference type="RefSeq" id="XP_017031258.1">
    <property type="nucleotide sequence ID" value="XM_017175769.1"/>
</dbReference>
<organism evidence="2 3">
    <name type="scientific">Drosophila kikkawai</name>
    <name type="common">Fruit fly</name>
    <dbReference type="NCBI Taxonomy" id="30033"/>
    <lineage>
        <taxon>Eukaryota</taxon>
        <taxon>Metazoa</taxon>
        <taxon>Ecdysozoa</taxon>
        <taxon>Arthropoda</taxon>
        <taxon>Hexapoda</taxon>
        <taxon>Insecta</taxon>
        <taxon>Pterygota</taxon>
        <taxon>Neoptera</taxon>
        <taxon>Endopterygota</taxon>
        <taxon>Diptera</taxon>
        <taxon>Brachycera</taxon>
        <taxon>Muscomorpha</taxon>
        <taxon>Ephydroidea</taxon>
        <taxon>Drosophilidae</taxon>
        <taxon>Drosophila</taxon>
        <taxon>Sophophora</taxon>
    </lineage>
</organism>
<evidence type="ECO:0000256" key="1">
    <source>
        <dbReference type="SAM" id="SignalP"/>
    </source>
</evidence>
<accession>A0A6P4J9K0</accession>
<name>A0A6P4J9K0_DROKI</name>
<sequence>MMDRFLVVCLVTACLASGAHSLVEFTNIKCKTTDNQFADFAICHLTTTYKYVTYKYVTYKYVSVKVRLFKVPITRIKINLGLYKRLNGLKPFLYNVTFDGCKFMQSKTSNPVARYFYEFGKDFSNMNHTCPYDHDLIVDKVSATDMNHRITRVLPFPEGSYMFQSDWYAQDIKRAEVKLYLTLS</sequence>
<dbReference type="InterPro" id="IPR010512">
    <property type="entry name" value="DUF1091"/>
</dbReference>
<dbReference type="Proteomes" id="UP001652661">
    <property type="component" value="Chromosome 2L"/>
</dbReference>
<dbReference type="AlphaFoldDB" id="A0A6P4J9K0"/>
<proteinExistence type="predicted"/>
<feature type="chain" id="PRO_5027828508" description="MD-2-related lipid-recognition domain-containing protein" evidence="1">
    <location>
        <begin position="22"/>
        <end position="184"/>
    </location>
</feature>
<dbReference type="GeneID" id="108080866"/>
<reference evidence="3" key="2">
    <citation type="submission" date="2025-08" db="UniProtKB">
        <authorList>
            <consortium name="RefSeq"/>
        </authorList>
    </citation>
    <scope>IDENTIFICATION</scope>
    <source>
        <strain evidence="3">14028-0561.14</strain>
        <tissue evidence="3">Whole fly</tissue>
    </source>
</reference>
<keyword evidence="1" id="KW-0732">Signal</keyword>
<reference evidence="2" key="1">
    <citation type="submission" date="2025-05" db="UniProtKB">
        <authorList>
            <consortium name="RefSeq"/>
        </authorList>
    </citation>
    <scope>NUCLEOTIDE SEQUENCE [LARGE SCALE GENOMIC DNA]</scope>
    <source>
        <strain evidence="2">14028-0561.14</strain>
    </source>
</reference>
<gene>
    <name evidence="3" type="primary">LOC108080866</name>
</gene>
<keyword evidence="2" id="KW-1185">Reference proteome</keyword>
<feature type="signal peptide" evidence="1">
    <location>
        <begin position="1"/>
        <end position="21"/>
    </location>
</feature>
<evidence type="ECO:0000313" key="2">
    <source>
        <dbReference type="Proteomes" id="UP001652661"/>
    </source>
</evidence>
<dbReference type="OrthoDB" id="7823281at2759"/>
<evidence type="ECO:0008006" key="4">
    <source>
        <dbReference type="Google" id="ProtNLM"/>
    </source>
</evidence>
<dbReference type="SMART" id="SM00697">
    <property type="entry name" value="DM8"/>
    <property type="match status" value="1"/>
</dbReference>
<evidence type="ECO:0000313" key="3">
    <source>
        <dbReference type="RefSeq" id="XP_017031258.1"/>
    </source>
</evidence>
<dbReference type="PANTHER" id="PTHR20898:SF0">
    <property type="entry name" value="DAEDALUS ON 3-RELATED"/>
    <property type="match status" value="1"/>
</dbReference>
<dbReference type="PANTHER" id="PTHR20898">
    <property type="entry name" value="DAEDALUS ON 3-RELATED-RELATED"/>
    <property type="match status" value="1"/>
</dbReference>
<protein>
    <recommendedName>
        <fullName evidence="4">MD-2-related lipid-recognition domain-containing protein</fullName>
    </recommendedName>
</protein>
<dbReference type="Pfam" id="PF06477">
    <property type="entry name" value="DUF1091"/>
    <property type="match status" value="1"/>
</dbReference>